<dbReference type="EMBL" id="UINC01216694">
    <property type="protein sequence ID" value="SVE42936.1"/>
    <property type="molecule type" value="Genomic_DNA"/>
</dbReference>
<gene>
    <name evidence="1" type="ORF">METZ01_LOCUS495790</name>
</gene>
<evidence type="ECO:0000313" key="1">
    <source>
        <dbReference type="EMBL" id="SVE42936.1"/>
    </source>
</evidence>
<organism evidence="1">
    <name type="scientific">marine metagenome</name>
    <dbReference type="NCBI Taxonomy" id="408172"/>
    <lineage>
        <taxon>unclassified sequences</taxon>
        <taxon>metagenomes</taxon>
        <taxon>ecological metagenomes</taxon>
    </lineage>
</organism>
<name>A0A383DEL1_9ZZZZ</name>
<sequence>MSQIENTHTAWMTALHHILQLEQSRGHDDKAVAGGLDKFLVYWHTPINEFLSANPALPHPLHPDYSAFSAEQRITWTSDWLETLEHASLTKNSSRLDTSSSPTPS</sequence>
<accession>A0A383DEL1</accession>
<proteinExistence type="predicted"/>
<feature type="non-terminal residue" evidence="1">
    <location>
        <position position="105"/>
    </location>
</feature>
<protein>
    <submittedName>
        <fullName evidence="1">Uncharacterized protein</fullName>
    </submittedName>
</protein>
<reference evidence="1" key="1">
    <citation type="submission" date="2018-05" db="EMBL/GenBank/DDBJ databases">
        <authorList>
            <person name="Lanie J.A."/>
            <person name="Ng W.-L."/>
            <person name="Kazmierczak K.M."/>
            <person name="Andrzejewski T.M."/>
            <person name="Davidsen T.M."/>
            <person name="Wayne K.J."/>
            <person name="Tettelin H."/>
            <person name="Glass J.I."/>
            <person name="Rusch D."/>
            <person name="Podicherti R."/>
            <person name="Tsui H.-C.T."/>
            <person name="Winkler M.E."/>
        </authorList>
    </citation>
    <scope>NUCLEOTIDE SEQUENCE</scope>
</reference>
<dbReference type="AlphaFoldDB" id="A0A383DEL1"/>